<feature type="binding site" evidence="2">
    <location>
        <position position="65"/>
    </location>
    <ligand>
        <name>substrate</name>
    </ligand>
</feature>
<dbReference type="eggNOG" id="COG0611">
    <property type="taxonomic scope" value="Bacteria"/>
</dbReference>
<dbReference type="GO" id="GO:0009030">
    <property type="term" value="F:thiamine-phosphate kinase activity"/>
    <property type="evidence" value="ECO:0007669"/>
    <property type="project" value="UniProtKB-UniRule"/>
</dbReference>
<evidence type="ECO:0000256" key="2">
    <source>
        <dbReference type="HAMAP-Rule" id="MF_02128"/>
    </source>
</evidence>
<dbReference type="GO" id="GO:0009228">
    <property type="term" value="P:thiamine biosynthetic process"/>
    <property type="evidence" value="ECO:0007669"/>
    <property type="project" value="UniProtKB-KW"/>
</dbReference>
<proteinExistence type="inferred from homology"/>
<feature type="binding site" evidence="2">
    <location>
        <begin position="134"/>
        <end position="135"/>
    </location>
    <ligand>
        <name>ATP</name>
        <dbReference type="ChEBI" id="CHEBI:30616"/>
    </ligand>
</feature>
<feature type="domain" description="PurM-like C-terminal" evidence="4">
    <location>
        <begin position="165"/>
        <end position="324"/>
    </location>
</feature>
<feature type="binding site" evidence="2">
    <location>
        <position position="241"/>
    </location>
    <ligand>
        <name>Mg(2+)</name>
        <dbReference type="ChEBI" id="CHEBI:18420"/>
        <label>5</label>
    </ligand>
</feature>
<evidence type="ECO:0000259" key="3">
    <source>
        <dbReference type="Pfam" id="PF00586"/>
    </source>
</evidence>
<dbReference type="GO" id="GO:0005524">
    <property type="term" value="F:ATP binding"/>
    <property type="evidence" value="ECO:0007669"/>
    <property type="project" value="UniProtKB-UniRule"/>
</dbReference>
<dbReference type="InterPro" id="IPR036921">
    <property type="entry name" value="PurM-like_N_sf"/>
</dbReference>
<dbReference type="SUPFAM" id="SSF56042">
    <property type="entry name" value="PurM C-terminal domain-like"/>
    <property type="match status" value="1"/>
</dbReference>
<dbReference type="Pfam" id="PF00586">
    <property type="entry name" value="AIRS"/>
    <property type="match status" value="1"/>
</dbReference>
<evidence type="ECO:0000313" key="6">
    <source>
        <dbReference type="Proteomes" id="UP000028623"/>
    </source>
</evidence>
<feature type="binding site" evidence="2">
    <location>
        <position position="344"/>
    </location>
    <ligand>
        <name>substrate</name>
    </ligand>
</feature>
<dbReference type="NCBIfam" id="TIGR01379">
    <property type="entry name" value="thiL"/>
    <property type="match status" value="1"/>
</dbReference>
<feature type="binding site" evidence="2">
    <location>
        <position position="57"/>
    </location>
    <ligand>
        <name>Mg(2+)</name>
        <dbReference type="ChEBI" id="CHEBI:18420"/>
        <label>1</label>
    </ligand>
</feature>
<keyword evidence="2" id="KW-0479">Metal-binding</keyword>
<dbReference type="GO" id="GO:0009229">
    <property type="term" value="P:thiamine diphosphate biosynthetic process"/>
    <property type="evidence" value="ECO:0007669"/>
    <property type="project" value="UniProtKB-UniRule"/>
</dbReference>
<feature type="binding site" evidence="2">
    <location>
        <position position="135"/>
    </location>
    <ligand>
        <name>Mg(2+)</name>
        <dbReference type="ChEBI" id="CHEBI:18420"/>
        <label>1</label>
    </ligand>
</feature>
<feature type="binding site" evidence="2">
    <location>
        <position position="58"/>
    </location>
    <ligand>
        <name>Mg(2+)</name>
        <dbReference type="ChEBI" id="CHEBI:18420"/>
        <label>1</label>
    </ligand>
</feature>
<feature type="binding site" evidence="2">
    <location>
        <position position="117"/>
    </location>
    <ligand>
        <name>ATP</name>
        <dbReference type="ChEBI" id="CHEBI:30616"/>
    </ligand>
</feature>
<feature type="domain" description="PurM-like N-terminal" evidence="3">
    <location>
        <begin position="40"/>
        <end position="152"/>
    </location>
</feature>
<dbReference type="AlphaFoldDB" id="A0A085BMD7"/>
<dbReference type="Gene3D" id="3.90.650.10">
    <property type="entry name" value="PurM-like C-terminal domain"/>
    <property type="match status" value="1"/>
</dbReference>
<dbReference type="RefSeq" id="WP_034973565.1">
    <property type="nucleotide sequence ID" value="NZ_FOFI01000002.1"/>
</dbReference>
<keyword evidence="2 5" id="KW-0418">Kinase</keyword>
<dbReference type="InterPro" id="IPR016188">
    <property type="entry name" value="PurM-like_N"/>
</dbReference>
<dbReference type="UniPathway" id="UPA00060">
    <property type="reaction ID" value="UER00142"/>
</dbReference>
<dbReference type="PIRSF" id="PIRSF005303">
    <property type="entry name" value="Thiam_monoph_kin"/>
    <property type="match status" value="1"/>
</dbReference>
<feature type="binding site" evidence="2">
    <location>
        <position position="240"/>
    </location>
    <ligand>
        <name>ATP</name>
        <dbReference type="ChEBI" id="CHEBI:30616"/>
    </ligand>
</feature>
<dbReference type="SUPFAM" id="SSF55326">
    <property type="entry name" value="PurM N-terminal domain-like"/>
    <property type="match status" value="1"/>
</dbReference>
<dbReference type="InterPro" id="IPR010918">
    <property type="entry name" value="PurM-like_C_dom"/>
</dbReference>
<keyword evidence="2" id="KW-0547">Nucleotide-binding</keyword>
<dbReference type="InterPro" id="IPR036676">
    <property type="entry name" value="PurM-like_C_sf"/>
</dbReference>
<feature type="binding site" evidence="2">
    <location>
        <position position="58"/>
    </location>
    <ligand>
        <name>Mg(2+)</name>
        <dbReference type="ChEBI" id="CHEBI:18420"/>
        <label>2</label>
    </ligand>
</feature>
<feature type="binding site" evidence="2">
    <location>
        <position position="87"/>
    </location>
    <ligand>
        <name>Mg(2+)</name>
        <dbReference type="ChEBI" id="CHEBI:18420"/>
        <label>4</label>
    </ligand>
</feature>
<keyword evidence="6" id="KW-1185">Reference proteome</keyword>
<dbReference type="PANTHER" id="PTHR30270:SF0">
    <property type="entry name" value="THIAMINE-MONOPHOSPHATE KINASE"/>
    <property type="match status" value="1"/>
</dbReference>
<dbReference type="GO" id="GO:0000287">
    <property type="term" value="F:magnesium ion binding"/>
    <property type="evidence" value="ECO:0007669"/>
    <property type="project" value="UniProtKB-UniRule"/>
</dbReference>
<feature type="binding site" evidence="2">
    <location>
        <position position="161"/>
    </location>
    <ligand>
        <name>ATP</name>
        <dbReference type="ChEBI" id="CHEBI:30616"/>
    </ligand>
</feature>
<dbReference type="Pfam" id="PF02769">
    <property type="entry name" value="AIRS_C"/>
    <property type="match status" value="1"/>
</dbReference>
<feature type="binding site" evidence="2">
    <location>
        <position position="42"/>
    </location>
    <ligand>
        <name>Mg(2+)</name>
        <dbReference type="ChEBI" id="CHEBI:18420"/>
        <label>4</label>
    </ligand>
</feature>
<comment type="caution">
    <text evidence="5">The sequence shown here is derived from an EMBL/GenBank/DDBJ whole genome shotgun (WGS) entry which is preliminary data.</text>
</comment>
<dbReference type="OrthoDB" id="9802811at2"/>
<evidence type="ECO:0000313" key="5">
    <source>
        <dbReference type="EMBL" id="KFC23632.1"/>
    </source>
</evidence>
<feature type="binding site" evidence="2">
    <location>
        <position position="87"/>
    </location>
    <ligand>
        <name>Mg(2+)</name>
        <dbReference type="ChEBI" id="CHEBI:18420"/>
        <label>3</label>
    </ligand>
</feature>
<comment type="miscellaneous">
    <text evidence="2">Reaction mechanism of ThiL seems to utilize a direct, inline transfer of the gamma-phosphate of ATP to TMP rather than a phosphorylated enzyme intermediate.</text>
</comment>
<gene>
    <name evidence="2" type="primary">thiL</name>
    <name evidence="5" type="ORF">IO89_03365</name>
</gene>
<feature type="binding site" evidence="2">
    <location>
        <position position="87"/>
    </location>
    <ligand>
        <name>Mg(2+)</name>
        <dbReference type="ChEBI" id="CHEBI:18420"/>
        <label>2</label>
    </ligand>
</feature>
<dbReference type="HAMAP" id="MF_02128">
    <property type="entry name" value="TMP_kinase"/>
    <property type="match status" value="1"/>
</dbReference>
<evidence type="ECO:0000259" key="4">
    <source>
        <dbReference type="Pfam" id="PF02769"/>
    </source>
</evidence>
<protein>
    <recommendedName>
        <fullName evidence="2">Thiamine-monophosphate kinase</fullName>
        <shortName evidence="2">TMP kinase</shortName>
        <shortName evidence="2">Thiamine-phosphate kinase</shortName>
        <ecNumber evidence="2">2.7.4.16</ecNumber>
    </recommendedName>
</protein>
<dbReference type="Proteomes" id="UP000028623">
    <property type="component" value="Unassembled WGS sequence"/>
</dbReference>
<feature type="binding site" evidence="2">
    <location>
        <position position="56"/>
    </location>
    <ligand>
        <name>Mg(2+)</name>
        <dbReference type="ChEBI" id="CHEBI:18420"/>
        <label>4</label>
    </ligand>
</feature>
<keyword evidence="2" id="KW-0808">Transferase</keyword>
<evidence type="ECO:0000256" key="1">
    <source>
        <dbReference type="ARBA" id="ARBA00022977"/>
    </source>
</evidence>
<comment type="pathway">
    <text evidence="2">Cofactor biosynthesis; thiamine diphosphate biosynthesis; thiamine diphosphate from thiamine phosphate: step 1/1.</text>
</comment>
<reference evidence="5 6" key="1">
    <citation type="submission" date="2014-07" db="EMBL/GenBank/DDBJ databases">
        <title>Epilithonimonas lactis LMG 22401 Genome.</title>
        <authorList>
            <person name="Pipes S.E."/>
            <person name="Stropko S.J."/>
        </authorList>
    </citation>
    <scope>NUCLEOTIDE SEQUENCE [LARGE SCALE GENOMIC DNA]</scope>
    <source>
        <strain evidence="5 6">LMG 24401</strain>
    </source>
</reference>
<dbReference type="InterPro" id="IPR006283">
    <property type="entry name" value="ThiL-like"/>
</dbReference>
<dbReference type="Gene3D" id="3.30.1330.10">
    <property type="entry name" value="PurM-like, N-terminal domain"/>
    <property type="match status" value="1"/>
</dbReference>
<accession>A0A085BMD7</accession>
<keyword evidence="2" id="KW-0460">Magnesium</keyword>
<name>A0A085BMD7_9FLAO</name>
<feature type="binding site" evidence="2">
    <location>
        <position position="42"/>
    </location>
    <ligand>
        <name>Mg(2+)</name>
        <dbReference type="ChEBI" id="CHEBI:18420"/>
        <label>3</label>
    </ligand>
</feature>
<keyword evidence="1 2" id="KW-0784">Thiamine biosynthesis</keyword>
<comment type="similarity">
    <text evidence="2">Belongs to the thiamine-monophosphate kinase family.</text>
</comment>
<keyword evidence="2" id="KW-0067">ATP-binding</keyword>
<sequence length="351" mass="38151">MLEDKSQELTPISKLGEFGLIKHLTESFPIVQNSTKLSIGDDAAIIDAEGQKVVVSTDMLAEGIHFNLGYVPLKHLGYKAVVVNLSDIAAMNATPTQILVSVAVSSRFPVEALEEIYDGIALACNRYKIDLVGGDTTSSNAGLVISITAIGLEKEENIVKRSGAKPNDLLVVTGDLGGAYLGLQILEREHSVFLANPNMQPEMEGFDYILERQLKPEARTDIKAKLAELDILPTSMIDVSDGLASEVLHLSDQSKVGFNVYEEKIPMDETTIHTADDLNLNPAMAALNGGEDYELLFTISPTDFDKIKNHPDFTIIGHATENNEGNFLIARGSNQLIPLTAQGWDAFLNKE</sequence>
<feature type="binding site" evidence="2">
    <location>
        <position position="291"/>
    </location>
    <ligand>
        <name>substrate</name>
    </ligand>
</feature>
<organism evidence="5 6">
    <name type="scientific">Epilithonimonas lactis</name>
    <dbReference type="NCBI Taxonomy" id="421072"/>
    <lineage>
        <taxon>Bacteria</taxon>
        <taxon>Pseudomonadati</taxon>
        <taxon>Bacteroidota</taxon>
        <taxon>Flavobacteriia</taxon>
        <taxon>Flavobacteriales</taxon>
        <taxon>Weeksellaceae</taxon>
        <taxon>Chryseobacterium group</taxon>
        <taxon>Epilithonimonas</taxon>
    </lineage>
</organism>
<dbReference type="CDD" id="cd02194">
    <property type="entry name" value="ThiL"/>
    <property type="match status" value="1"/>
</dbReference>
<dbReference type="PANTHER" id="PTHR30270">
    <property type="entry name" value="THIAMINE-MONOPHOSPHATE KINASE"/>
    <property type="match status" value="1"/>
</dbReference>
<dbReference type="EMBL" id="JPLY01000001">
    <property type="protein sequence ID" value="KFC23632.1"/>
    <property type="molecule type" value="Genomic_DNA"/>
</dbReference>
<feature type="binding site" evidence="2">
    <location>
        <position position="238"/>
    </location>
    <ligand>
        <name>Mg(2+)</name>
        <dbReference type="ChEBI" id="CHEBI:18420"/>
        <label>3</label>
    </ligand>
</feature>
<comment type="catalytic activity">
    <reaction evidence="2">
        <text>thiamine phosphate + ATP = thiamine diphosphate + ADP</text>
        <dbReference type="Rhea" id="RHEA:15913"/>
        <dbReference type="ChEBI" id="CHEBI:30616"/>
        <dbReference type="ChEBI" id="CHEBI:37575"/>
        <dbReference type="ChEBI" id="CHEBI:58937"/>
        <dbReference type="ChEBI" id="CHEBI:456216"/>
        <dbReference type="EC" id="2.7.4.16"/>
    </reaction>
</comment>
<comment type="function">
    <text evidence="2">Catalyzes the ATP-dependent phosphorylation of thiamine-monophosphate (TMP) to form thiamine-pyrophosphate (TPP), the active form of vitamin B1.</text>
</comment>
<dbReference type="STRING" id="421072.SAMN04488097_1640"/>
<dbReference type="EC" id="2.7.4.16" evidence="2"/>